<dbReference type="InterPro" id="IPR001619">
    <property type="entry name" value="Sec1-like"/>
</dbReference>
<feature type="region of interest" description="Disordered" evidence="2">
    <location>
        <begin position="700"/>
        <end position="779"/>
    </location>
</feature>
<evidence type="ECO:0000256" key="1">
    <source>
        <dbReference type="ARBA" id="ARBA00009884"/>
    </source>
</evidence>
<dbReference type="Gene3D" id="1.25.40.850">
    <property type="match status" value="1"/>
</dbReference>
<dbReference type="SUPFAM" id="SSF56815">
    <property type="entry name" value="Sec1/munc18-like (SM) proteins"/>
    <property type="match status" value="2"/>
</dbReference>
<evidence type="ECO:0000256" key="2">
    <source>
        <dbReference type="SAM" id="MobiDB-lite"/>
    </source>
</evidence>
<dbReference type="InterPro" id="IPR043155">
    <property type="entry name" value="VPS33_dom3b"/>
</dbReference>
<dbReference type="OrthoDB" id="10262287at2759"/>
<evidence type="ECO:0000313" key="4">
    <source>
        <dbReference type="Proteomes" id="UP000219813"/>
    </source>
</evidence>
<dbReference type="GeneID" id="39868032"/>
<dbReference type="Gene3D" id="3.40.50.1910">
    <property type="match status" value="3"/>
</dbReference>
<dbReference type="InterPro" id="IPR043127">
    <property type="entry name" value="Sec-1-like_dom3a"/>
</dbReference>
<dbReference type="Gene3D" id="3.90.830.10">
    <property type="entry name" value="Syntaxin Binding Protein 1, Chain A, domain 2"/>
    <property type="match status" value="1"/>
</dbReference>
<feature type="compositionally biased region" description="Basic and acidic residues" evidence="2">
    <location>
        <begin position="360"/>
        <end position="370"/>
    </location>
</feature>
<feature type="region of interest" description="Disordered" evidence="2">
    <location>
        <begin position="336"/>
        <end position="471"/>
    </location>
</feature>
<feature type="region of interest" description="Disordered" evidence="2">
    <location>
        <begin position="276"/>
        <end position="295"/>
    </location>
</feature>
<feature type="compositionally biased region" description="Polar residues" evidence="2">
    <location>
        <begin position="596"/>
        <end position="614"/>
    </location>
</feature>
<dbReference type="OMA" id="MVTPFCT"/>
<name>A0A1D3JN69_PLAMA</name>
<feature type="compositionally biased region" description="Basic residues" evidence="2">
    <location>
        <begin position="277"/>
        <end position="289"/>
    </location>
</feature>
<dbReference type="Proteomes" id="UP000219813">
    <property type="component" value="Chromosome 7"/>
</dbReference>
<dbReference type="KEGG" id="pmal:PMUG01_07047000"/>
<organism evidence="3 4">
    <name type="scientific">Plasmodium malariae</name>
    <dbReference type="NCBI Taxonomy" id="5858"/>
    <lineage>
        <taxon>Eukaryota</taxon>
        <taxon>Sar</taxon>
        <taxon>Alveolata</taxon>
        <taxon>Apicomplexa</taxon>
        <taxon>Aconoidasida</taxon>
        <taxon>Haemosporida</taxon>
        <taxon>Plasmodiidae</taxon>
        <taxon>Plasmodium</taxon>
        <taxon>Plasmodium (Plasmodium)</taxon>
    </lineage>
</organism>
<proteinExistence type="inferred from homology"/>
<feature type="compositionally biased region" description="Acidic residues" evidence="2">
    <location>
        <begin position="371"/>
        <end position="467"/>
    </location>
</feature>
<feature type="compositionally biased region" description="Basic and acidic residues" evidence="2">
    <location>
        <begin position="751"/>
        <end position="762"/>
    </location>
</feature>
<keyword evidence="4" id="KW-1185">Reference proteome</keyword>
<dbReference type="VEuPathDB" id="PlasmoDB:PmUG01_07047000"/>
<feature type="compositionally biased region" description="Basic residues" evidence="2">
    <location>
        <begin position="763"/>
        <end position="773"/>
    </location>
</feature>
<feature type="compositionally biased region" description="Basic and acidic residues" evidence="2">
    <location>
        <begin position="336"/>
        <end position="347"/>
    </location>
</feature>
<dbReference type="InterPro" id="IPR027482">
    <property type="entry name" value="Sec1-like_dom2"/>
</dbReference>
<feature type="compositionally biased region" description="Acidic residues" evidence="2">
    <location>
        <begin position="512"/>
        <end position="524"/>
    </location>
</feature>
<dbReference type="PANTHER" id="PTHR11679">
    <property type="entry name" value="VESICLE PROTEIN SORTING-ASSOCIATED"/>
    <property type="match status" value="1"/>
</dbReference>
<gene>
    <name evidence="3" type="primary">VPS33</name>
    <name evidence="3" type="ORF">PMUG01_07047000</name>
</gene>
<feature type="region of interest" description="Disordered" evidence="2">
    <location>
        <begin position="559"/>
        <end position="578"/>
    </location>
</feature>
<feature type="region of interest" description="Disordered" evidence="2">
    <location>
        <begin position="509"/>
        <end position="548"/>
    </location>
</feature>
<dbReference type="Gene3D" id="3.40.50.2060">
    <property type="match status" value="1"/>
</dbReference>
<dbReference type="GO" id="GO:0016192">
    <property type="term" value="P:vesicle-mediated transport"/>
    <property type="evidence" value="ECO:0007669"/>
    <property type="project" value="InterPro"/>
</dbReference>
<comment type="similarity">
    <text evidence="1">Belongs to the STXBP/unc-18/SEC1 family.</text>
</comment>
<sequence>MNTLTELKEQERILLLNILKNFKGEKCLFFEKSLHIILNVILSDEDINKEQFEHIFFLNNETELINTNKLNKIRNILFFIRPYFYEIEEIFKIVEKIEKGKITDKQYVFIFIPYMTHMCKEKILKNNVLDVSIKIILFPLYFIPIYNDVYSLEFKNLFKEYYVDNDFSNLIFCSFSLMFLQYLFNGVFKNIKSLGHLSQFISEQLIDLRKEIVASNFNIQVPNNFDDDFFDILSNIQNFQDLKYFKNSNEPTVVPVKYALHKIFLSENMYKKYDQARKKKKKKKKKKKITVSGSNMNKSVNMIKMANSYEQKTESVEHSGFIRSYNGGVKENEVETGEDHAAGKLHQDGLATRGHRQMRVKGEEAKHIEGEENEGEEDEEDEEEEEEEEDVEEADEEEADEEEADEEEADEEEADEEEADEEDEDEVDDDEVDDDEEDDDEEDEDDGVDEEEEEEKEDEDGEADADVVEVGKKKIEYEQNFKKACEENEYYKHKEGLKNRAQGKVKIKYIQEEEEEEEEDDNDSYNDKIDEDKGDDNDNNSSDKLDSWYGEKALIPVIKREQHISQMNSSGKEDKKEQIKMKGNLNIFDGNRDTASRNSNNDISNGNSYYTRNTSVDGVNYKKDYYEDRTNILSSRTEQKNFLEQEKKKELGEHYKPNEKRKELSKFEDNKYVYDNMRIYSERLSSSNKSYCAGITKEGSESKGIEKLKEKNMAHSRSPMMGKEKNPQEGETIGETIVVPEEQRKGRKQVGGKEKGKREERTKKKGRNLKGRKKEGSNVKGAIVEGNQEDANNKEDDGVGYAPNCADFMNKLDNTKFFLKKKDREKLEKEEKKEKNYLLERIGISDFNFLLNICDDIDSCIIIDRKMDMVTPFCTPFTYEGLLDHLFCIENLQIEIPRYIIFNDDQNPLRRKKDKNSAEDINSMKIRVKLKSSVDVLYNDIKDLNQNDVGTFLHKKASDIQRTYKEKDSLKDIKQINEYMRKFKEKHYEHNSVSTHVNIASFILSTIKKEHSYNKLKLEDEIIQLNTNTNKSALLTIAQKIQLLIYTNESIFEVYRILCLFCVITNGCNESYINGIKKDIIEQYGINELTRLNKLHLCNILKHQSKQKFVWNYLKNHFNLLSNEENDISYVCNGYAPLSVRLIEYMGVVKNNIQVFPEIFNLLNGPTLDIVQNAVGFDNILDIPKKINNKKKKKNVILFYVGGISYAEIASIRKLNKNNQNYNYLIFTTEIISSKKLLQSMNT</sequence>
<protein>
    <submittedName>
        <fullName evidence="3">Vacuolar protein sorting-associated protein 33, putative</fullName>
    </submittedName>
</protein>
<feature type="region of interest" description="Disordered" evidence="2">
    <location>
        <begin position="585"/>
        <end position="614"/>
    </location>
</feature>
<accession>A0A1D3JN69</accession>
<dbReference type="AlphaFoldDB" id="A0A1D3JN69"/>
<dbReference type="RefSeq" id="XP_028860938.1">
    <property type="nucleotide sequence ID" value="XM_029004228.1"/>
</dbReference>
<dbReference type="InterPro" id="IPR036045">
    <property type="entry name" value="Sec1-like_sf"/>
</dbReference>
<dbReference type="InterPro" id="IPR043154">
    <property type="entry name" value="Sec-1-like_dom1"/>
</dbReference>
<reference evidence="3 4" key="1">
    <citation type="submission" date="2016-06" db="EMBL/GenBank/DDBJ databases">
        <authorList>
            <consortium name="Pathogen Informatics"/>
        </authorList>
    </citation>
    <scope>NUCLEOTIDE SEQUENCE [LARGE SCALE GENOMIC DNA]</scope>
</reference>
<dbReference type="Pfam" id="PF00995">
    <property type="entry name" value="Sec1"/>
    <property type="match status" value="2"/>
</dbReference>
<evidence type="ECO:0000313" key="3">
    <source>
        <dbReference type="EMBL" id="SBT88007.1"/>
    </source>
</evidence>
<feature type="compositionally biased region" description="Basic and acidic residues" evidence="2">
    <location>
        <begin position="700"/>
        <end position="713"/>
    </location>
</feature>
<dbReference type="EMBL" id="LT594628">
    <property type="protein sequence ID" value="SBT88007.1"/>
    <property type="molecule type" value="Genomic_DNA"/>
</dbReference>